<evidence type="ECO:0000256" key="3">
    <source>
        <dbReference type="ARBA" id="ARBA00022695"/>
    </source>
</evidence>
<keyword evidence="6" id="KW-0378">Hydrolase</keyword>
<dbReference type="GO" id="GO:0004601">
    <property type="term" value="F:peroxidase activity"/>
    <property type="evidence" value="ECO:0007669"/>
    <property type="project" value="UniProtKB-KW"/>
</dbReference>
<evidence type="ECO:0000256" key="5">
    <source>
        <dbReference type="ARBA" id="ARBA00022759"/>
    </source>
</evidence>
<keyword evidence="12" id="KW-0575">Peroxidase</keyword>
<dbReference type="Proteomes" id="UP000321947">
    <property type="component" value="Unassembled WGS sequence"/>
</dbReference>
<dbReference type="InterPro" id="IPR050951">
    <property type="entry name" value="Retrovirus_Pol_polyprotein"/>
</dbReference>
<dbReference type="Pfam" id="PF17919">
    <property type="entry name" value="RT_RNaseH_2"/>
    <property type="match status" value="1"/>
</dbReference>
<dbReference type="InterPro" id="IPR043128">
    <property type="entry name" value="Rev_trsase/Diguanyl_cyclase"/>
</dbReference>
<evidence type="ECO:0000256" key="8">
    <source>
        <dbReference type="ARBA" id="ARBA00023268"/>
    </source>
</evidence>
<accession>A0A5D3DIC4</accession>
<dbReference type="FunFam" id="3.30.70.270:FF:000020">
    <property type="entry name" value="Transposon Tf2-6 polyprotein-like Protein"/>
    <property type="match status" value="1"/>
</dbReference>
<evidence type="ECO:0000256" key="6">
    <source>
        <dbReference type="ARBA" id="ARBA00022801"/>
    </source>
</evidence>
<protein>
    <submittedName>
        <fullName evidence="12">Peroxidase 64</fullName>
    </submittedName>
</protein>
<dbReference type="GO" id="GO:0003964">
    <property type="term" value="F:RNA-directed DNA polymerase activity"/>
    <property type="evidence" value="ECO:0007669"/>
    <property type="project" value="UniProtKB-KW"/>
</dbReference>
<dbReference type="EMBL" id="SSTD01004586">
    <property type="protein sequence ID" value="TYK23312.1"/>
    <property type="molecule type" value="Genomic_DNA"/>
</dbReference>
<dbReference type="GO" id="GO:0004519">
    <property type="term" value="F:endonuclease activity"/>
    <property type="evidence" value="ECO:0007669"/>
    <property type="project" value="UniProtKB-KW"/>
</dbReference>
<sequence length="703" mass="80586">MDHNDYVKKFVNYSAPLPHMAESVLMDAFVTGLEPTLQAEVISRHPQHWNNSGEGTNSKSNGGNDKEAHKKTEFQMKCKVKEKREVMLFILKEGNEEEDPPEENGKELVELKQLEKAEGVDKQVVVLIDSGAIHNFIHKKTVEKRKMPMEVTPFGVTIGNRTCVDLVLGMQWLNSTSIIRVHWPSLTMTFWVRERQMVLKGDPTLIKAEYSFKTLEKTWKEEDQGFLVEMQFCEVESEEAYDEEVQIKGDEKYLSMIKALLERYSDIFEMPRKLPPKRSIDHHILTLPEQKPINIRPYKYGHAQKEEIEKLVTEMLQAGLNQVTVSDKIPIPVVEELLDELHGAKVFSKLDLKSGYHQIRMKEKDIEKTAFRTHESHYEFLVIPFGLTNAPATFQSLINQHEKHLEMVFAVLRDNRLFPNKKKCVIAHSKIQYFGHQISNKRVEVDEDKIKSMVNWPQPKDITGLRGFLGLTGYYRRFVKGYGEIAAPLTQLLQNNAFSRNEEAIVAFEQLKAAMTILSVLALPDWSLPFIIETDASYFGLGAVLSQNGYPIAFFSQKLSLKAQTKSIYERELMAVTPELNAMTTHGIIDMEVVGKEVEKDGELQKIIKRLKENPKEGGRYQWENERLLYKGRVSSWDRFIPWAELWYNTTFHALAKATPFQMVYAEAEVEETTGGAASTSHADRENSNYGQKRCSGSDGTKS</sequence>
<keyword evidence="8" id="KW-0511">Multifunctional enzyme</keyword>
<evidence type="ECO:0000256" key="9">
    <source>
        <dbReference type="SAM" id="MobiDB-lite"/>
    </source>
</evidence>
<dbReference type="CDD" id="cd01647">
    <property type="entry name" value="RT_LTR"/>
    <property type="match status" value="1"/>
</dbReference>
<gene>
    <name evidence="12" type="ORF">E5676_scaffold142G003700</name>
</gene>
<dbReference type="InterPro" id="IPR043502">
    <property type="entry name" value="DNA/RNA_pol_sf"/>
</dbReference>
<evidence type="ECO:0000313" key="12">
    <source>
        <dbReference type="EMBL" id="TYK23312.1"/>
    </source>
</evidence>
<dbReference type="SUPFAM" id="SSF56672">
    <property type="entry name" value="DNA/RNA polymerases"/>
    <property type="match status" value="1"/>
</dbReference>
<dbReference type="CDD" id="cd00303">
    <property type="entry name" value="retropepsin_like"/>
    <property type="match status" value="1"/>
</dbReference>
<dbReference type="Gene3D" id="3.10.10.10">
    <property type="entry name" value="HIV Type 1 Reverse Transcriptase, subunit A, domain 1"/>
    <property type="match status" value="1"/>
</dbReference>
<dbReference type="AlphaFoldDB" id="A0A5D3DIC4"/>
<feature type="compositionally biased region" description="Polar residues" evidence="9">
    <location>
        <begin position="48"/>
        <end position="63"/>
    </location>
</feature>
<organism evidence="12 13">
    <name type="scientific">Cucumis melo var. makuwa</name>
    <name type="common">Oriental melon</name>
    <dbReference type="NCBI Taxonomy" id="1194695"/>
    <lineage>
        <taxon>Eukaryota</taxon>
        <taxon>Viridiplantae</taxon>
        <taxon>Streptophyta</taxon>
        <taxon>Embryophyta</taxon>
        <taxon>Tracheophyta</taxon>
        <taxon>Spermatophyta</taxon>
        <taxon>Magnoliopsida</taxon>
        <taxon>eudicotyledons</taxon>
        <taxon>Gunneridae</taxon>
        <taxon>Pentapetalae</taxon>
        <taxon>rosids</taxon>
        <taxon>fabids</taxon>
        <taxon>Cucurbitales</taxon>
        <taxon>Cucurbitaceae</taxon>
        <taxon>Benincaseae</taxon>
        <taxon>Cucumis</taxon>
    </lineage>
</organism>
<feature type="domain" description="Reverse transcriptase/retrotransposon-derived protein RNase H-like" evidence="11">
    <location>
        <begin position="502"/>
        <end position="579"/>
    </location>
</feature>
<keyword evidence="2" id="KW-0808">Transferase</keyword>
<dbReference type="PANTHER" id="PTHR37984">
    <property type="entry name" value="PROTEIN CBG26694"/>
    <property type="match status" value="1"/>
</dbReference>
<keyword evidence="3" id="KW-0548">Nucleotidyltransferase</keyword>
<dbReference type="InterPro" id="IPR041577">
    <property type="entry name" value="RT_RNaseH_2"/>
</dbReference>
<dbReference type="PANTHER" id="PTHR37984:SF5">
    <property type="entry name" value="PROTEIN NYNRIN-LIKE"/>
    <property type="match status" value="1"/>
</dbReference>
<dbReference type="Gene3D" id="3.30.70.270">
    <property type="match status" value="3"/>
</dbReference>
<keyword evidence="1" id="KW-0645">Protease</keyword>
<dbReference type="GO" id="GO:0006508">
    <property type="term" value="P:proteolysis"/>
    <property type="evidence" value="ECO:0007669"/>
    <property type="project" value="UniProtKB-KW"/>
</dbReference>
<name>A0A5D3DIC4_CUCMM</name>
<dbReference type="Pfam" id="PF00078">
    <property type="entry name" value="RVT_1"/>
    <property type="match status" value="1"/>
</dbReference>
<feature type="domain" description="Reverse transcriptase" evidence="10">
    <location>
        <begin position="310"/>
        <end position="400"/>
    </location>
</feature>
<proteinExistence type="predicted"/>
<reference evidence="12 13" key="1">
    <citation type="submission" date="2019-08" db="EMBL/GenBank/DDBJ databases">
        <title>Draft genome sequences of two oriental melons (Cucumis melo L. var makuwa).</title>
        <authorList>
            <person name="Kwon S.-Y."/>
        </authorList>
    </citation>
    <scope>NUCLEOTIDE SEQUENCE [LARGE SCALE GENOMIC DNA]</scope>
    <source>
        <strain evidence="13">cv. Chang Bougi</strain>
        <tissue evidence="12">Leaf</tissue>
    </source>
</reference>
<keyword evidence="12" id="KW-0560">Oxidoreductase</keyword>
<evidence type="ECO:0000259" key="11">
    <source>
        <dbReference type="Pfam" id="PF17919"/>
    </source>
</evidence>
<dbReference type="FunFam" id="3.10.10.10:FF:000007">
    <property type="entry name" value="Retrovirus-related Pol polyprotein from transposon 17.6-like Protein"/>
    <property type="match status" value="1"/>
</dbReference>
<evidence type="ECO:0000313" key="13">
    <source>
        <dbReference type="Proteomes" id="UP000321947"/>
    </source>
</evidence>
<evidence type="ECO:0000256" key="7">
    <source>
        <dbReference type="ARBA" id="ARBA00022918"/>
    </source>
</evidence>
<feature type="region of interest" description="Disordered" evidence="9">
    <location>
        <begin position="44"/>
        <end position="72"/>
    </location>
</feature>
<evidence type="ECO:0000256" key="1">
    <source>
        <dbReference type="ARBA" id="ARBA00022670"/>
    </source>
</evidence>
<dbReference type="InterPro" id="IPR000477">
    <property type="entry name" value="RT_dom"/>
</dbReference>
<comment type="caution">
    <text evidence="12">The sequence shown here is derived from an EMBL/GenBank/DDBJ whole genome shotgun (WGS) entry which is preliminary data.</text>
</comment>
<evidence type="ECO:0000259" key="10">
    <source>
        <dbReference type="Pfam" id="PF00078"/>
    </source>
</evidence>
<keyword evidence="7" id="KW-0695">RNA-directed DNA polymerase</keyword>
<dbReference type="GO" id="GO:0008233">
    <property type="term" value="F:peptidase activity"/>
    <property type="evidence" value="ECO:0007669"/>
    <property type="project" value="UniProtKB-KW"/>
</dbReference>
<evidence type="ECO:0000256" key="4">
    <source>
        <dbReference type="ARBA" id="ARBA00022722"/>
    </source>
</evidence>
<evidence type="ECO:0000256" key="2">
    <source>
        <dbReference type="ARBA" id="ARBA00022679"/>
    </source>
</evidence>
<keyword evidence="4" id="KW-0540">Nuclease</keyword>
<keyword evidence="5" id="KW-0255">Endonuclease</keyword>
<feature type="region of interest" description="Disordered" evidence="9">
    <location>
        <begin position="674"/>
        <end position="703"/>
    </location>
</feature>